<gene>
    <name evidence="1" type="ORF">LEUCIP111803_00463</name>
</gene>
<dbReference type="AlphaFoldDB" id="A0A916JT75"/>
<dbReference type="InterPro" id="IPR051612">
    <property type="entry name" value="Teichoic_Acid_Biosynth"/>
</dbReference>
<dbReference type="PANTHER" id="PTHR37316:SF3">
    <property type="entry name" value="TEICHOIC ACID GLYCEROL-PHOSPHATE TRANSFERASE"/>
    <property type="match status" value="1"/>
</dbReference>
<dbReference type="PANTHER" id="PTHR37316">
    <property type="entry name" value="TEICHOIC ACID GLYCEROL-PHOSPHATE PRIMASE"/>
    <property type="match status" value="1"/>
</dbReference>
<dbReference type="GO" id="GO:0047355">
    <property type="term" value="F:CDP-glycerol glycerophosphotransferase activity"/>
    <property type="evidence" value="ECO:0007669"/>
    <property type="project" value="InterPro"/>
</dbReference>
<dbReference type="Pfam" id="PF04464">
    <property type="entry name" value="Glyphos_transf"/>
    <property type="match status" value="2"/>
</dbReference>
<protein>
    <recommendedName>
        <fullName evidence="3">Glycosyl/glycerophosphate transferase</fullName>
    </recommendedName>
</protein>
<dbReference type="RefSeq" id="WP_218114112.1">
    <property type="nucleotide sequence ID" value="NZ_CAJVAP010000004.1"/>
</dbReference>
<accession>A0A916JT75</accession>
<evidence type="ECO:0000313" key="1">
    <source>
        <dbReference type="EMBL" id="CAG7601437.1"/>
    </source>
</evidence>
<dbReference type="EMBL" id="CAJVAP010000004">
    <property type="protein sequence ID" value="CAG7601437.1"/>
    <property type="molecule type" value="Genomic_DNA"/>
</dbReference>
<evidence type="ECO:0000313" key="2">
    <source>
        <dbReference type="Proteomes" id="UP000693892"/>
    </source>
</evidence>
<proteinExistence type="predicted"/>
<dbReference type="InterPro" id="IPR007554">
    <property type="entry name" value="Glycerophosphate_synth"/>
</dbReference>
<dbReference type="GO" id="GO:0016020">
    <property type="term" value="C:membrane"/>
    <property type="evidence" value="ECO:0007669"/>
    <property type="project" value="InterPro"/>
</dbReference>
<keyword evidence="2" id="KW-1185">Reference proteome</keyword>
<reference evidence="1" key="1">
    <citation type="submission" date="2021-06" db="EMBL/GenBank/DDBJ databases">
        <authorList>
            <person name="Criscuolo A."/>
        </authorList>
    </citation>
    <scope>NUCLEOTIDE SEQUENCE</scope>
    <source>
        <strain evidence="1">CIP111803</strain>
    </source>
</reference>
<dbReference type="Proteomes" id="UP000693892">
    <property type="component" value="Unassembled WGS sequence"/>
</dbReference>
<comment type="caution">
    <text evidence="1">The sequence shown here is derived from an EMBL/GenBank/DDBJ whole genome shotgun (WGS) entry which is preliminary data.</text>
</comment>
<evidence type="ECO:0008006" key="3">
    <source>
        <dbReference type="Google" id="ProtNLM"/>
    </source>
</evidence>
<name>A0A916JT75_9MICO</name>
<sequence>MTTTARFGFASGNLAKIWAVPKYVFGFILSWFVPRDRSSWIFGSGIGVGEGALAVARELQRRHPETRVVWAVADEEEAESARSEGFEPVLRHGRAGFRAALRAGVIVVTHGLGDVNRFGVTGARIVHLGHGTPLKLLHLDASVTTTIGGPELLRALLRRMYLLGSRSVDLYVAGSAAGAARLRTAYRVAPGRVRALGDPRDDVVADQARDPRLAARARADVRRLLELPVEEETASVTRDEPIILYAPTWRDGEPDPGVPTAAEVEEIHRFLARRGARLAIRPHRLGLGAYEHVLGERVHALGPGLLRDVTPVLGAFDAVITDYSSLAVDFSLLGEPIVWFAPDLERYTASRGLYEPLEVTATGRIQRAWSGVLQRLEQVVAAGEPARAAAQADTRALAERFHAYTDGGSAARVVEEVLRLGLPAHERIRPGGVFFESFYGRQIACNPLAIDREIAARLPELPRYWSVHDERIAVPDGATPLLVGGPDWIAARRLSRLLVVNDWLRFGFRRRTGQTVLQTWHGTMLKHLALGRPGVGLRTRLAIHRESRRWDLLLSQNRHSSERFRSEYAYRGEILELGYPRDDRLARATAAPPAGREGAPERIRLAIDAARRALGVPTRARVLVYAPTWREDVPVGGTGGGAVDLLDVRALAAELAAASTETGEEWLVVARGHTRTHDAGGYGIGESRVIDASRHPDVNDVILAADLLITDYSSVMFDAAVARVPMAFFVPDLVDYRDRERGFTFDFEASAPGPLLATRAQLVDAVRSGDWRAYPCSERYDAWCARFLPHEDGGASERVVDALIERRVLPAGAAAETEDR</sequence>
<organism evidence="1 2">
    <name type="scientific">Leucobacter soli</name>
    <dbReference type="NCBI Taxonomy" id="2812850"/>
    <lineage>
        <taxon>Bacteria</taxon>
        <taxon>Bacillati</taxon>
        <taxon>Actinomycetota</taxon>
        <taxon>Actinomycetes</taxon>
        <taxon>Micrococcales</taxon>
        <taxon>Microbacteriaceae</taxon>
        <taxon>Leucobacter</taxon>
    </lineage>
</organism>